<dbReference type="Proteomes" id="UP001597041">
    <property type="component" value="Unassembled WGS sequence"/>
</dbReference>
<gene>
    <name evidence="3" type="ORF">ACFQ19_00245</name>
</gene>
<dbReference type="RefSeq" id="WP_379589843.1">
    <property type="nucleotide sequence ID" value="NZ_JBHTKK010000001.1"/>
</dbReference>
<dbReference type="EMBL" id="JBHTKK010000001">
    <property type="protein sequence ID" value="MFD1064441.1"/>
    <property type="molecule type" value="Genomic_DNA"/>
</dbReference>
<evidence type="ECO:0000313" key="3">
    <source>
        <dbReference type="EMBL" id="MFD1064441.1"/>
    </source>
</evidence>
<dbReference type="SUPFAM" id="SSF56059">
    <property type="entry name" value="Glutathione synthetase ATP-binding domain-like"/>
    <property type="match status" value="1"/>
</dbReference>
<proteinExistence type="predicted"/>
<dbReference type="PROSITE" id="PS50975">
    <property type="entry name" value="ATP_GRASP"/>
    <property type="match status" value="1"/>
</dbReference>
<keyword evidence="1" id="KW-0067">ATP-binding</keyword>
<dbReference type="Pfam" id="PF14398">
    <property type="entry name" value="ATPgrasp_YheCD"/>
    <property type="match status" value="1"/>
</dbReference>
<dbReference type="InterPro" id="IPR026838">
    <property type="entry name" value="YheC/D"/>
</dbReference>
<protein>
    <submittedName>
        <fullName evidence="3">YheC/YheD family protein</fullName>
    </submittedName>
</protein>
<comment type="caution">
    <text evidence="3">The sequence shown here is derived from an EMBL/GenBank/DDBJ whole genome shotgun (WGS) entry which is preliminary data.</text>
</comment>
<sequence>MIIGFMRNPKRPIALAKLISLIAKPKGMEVLYFCADDVNINTNKINGFIFVGDKWRRIETEIPKIIDVSYFCLKHSKVIRHLEKHAFLTASNKNRISKEKLQYKLAEDPEFEENVIPSAACSSIHTFEQFLTRYKNIVVKPISSQRGVGVYKISVNNARKITIGYNKTSEEIAYEELEDFYNNKLKDKKHVMQKYVASSTPQGDPFDCRVHLEKNGQGKWVIAKKYIRIGIGQKIISNVNQGGGVADAKVFLKANNQPDIAKKMLTELDQLGLKLANKMEELRGVELANLGLDIGIENDGSLYVFEANTAPDISRLKAEVAMYRTDYYKYLIEHKA</sequence>
<evidence type="ECO:0000256" key="1">
    <source>
        <dbReference type="PROSITE-ProRule" id="PRU00409"/>
    </source>
</evidence>
<accession>A0ABW3NAA1</accession>
<dbReference type="PANTHER" id="PTHR21621:SF0">
    <property type="entry name" value="BETA-CITRYLGLUTAMATE SYNTHASE B-RELATED"/>
    <property type="match status" value="1"/>
</dbReference>
<name>A0ABW3NAA1_9BACI</name>
<keyword evidence="4" id="KW-1185">Reference proteome</keyword>
<reference evidence="4" key="1">
    <citation type="journal article" date="2019" name="Int. J. Syst. Evol. Microbiol.">
        <title>The Global Catalogue of Microorganisms (GCM) 10K type strain sequencing project: providing services to taxonomists for standard genome sequencing and annotation.</title>
        <authorList>
            <consortium name="The Broad Institute Genomics Platform"/>
            <consortium name="The Broad Institute Genome Sequencing Center for Infectious Disease"/>
            <person name="Wu L."/>
            <person name="Ma J."/>
        </authorList>
    </citation>
    <scope>NUCLEOTIDE SEQUENCE [LARGE SCALE GENOMIC DNA]</scope>
    <source>
        <strain evidence="4">CCUG 56608</strain>
    </source>
</reference>
<evidence type="ECO:0000259" key="2">
    <source>
        <dbReference type="PROSITE" id="PS50975"/>
    </source>
</evidence>
<feature type="domain" description="ATP-grasp" evidence="2">
    <location>
        <begin position="108"/>
        <end position="336"/>
    </location>
</feature>
<evidence type="ECO:0000313" key="4">
    <source>
        <dbReference type="Proteomes" id="UP001597041"/>
    </source>
</evidence>
<dbReference type="PANTHER" id="PTHR21621">
    <property type="entry name" value="RIBOSOMAL PROTEIN S6 MODIFICATION PROTEIN"/>
    <property type="match status" value="1"/>
</dbReference>
<keyword evidence="1" id="KW-0547">Nucleotide-binding</keyword>
<organism evidence="3 4">
    <name type="scientific">Oceanobacillus locisalsi</name>
    <dbReference type="NCBI Taxonomy" id="546107"/>
    <lineage>
        <taxon>Bacteria</taxon>
        <taxon>Bacillati</taxon>
        <taxon>Bacillota</taxon>
        <taxon>Bacilli</taxon>
        <taxon>Bacillales</taxon>
        <taxon>Bacillaceae</taxon>
        <taxon>Oceanobacillus</taxon>
    </lineage>
</organism>
<dbReference type="InterPro" id="IPR011761">
    <property type="entry name" value="ATP-grasp"/>
</dbReference>
<dbReference type="Gene3D" id="3.30.470.20">
    <property type="entry name" value="ATP-grasp fold, B domain"/>
    <property type="match status" value="1"/>
</dbReference>